<dbReference type="GO" id="GO:0030017">
    <property type="term" value="C:sarcomere"/>
    <property type="evidence" value="ECO:0007669"/>
    <property type="project" value="UniProtKB-SubCell"/>
</dbReference>
<dbReference type="InterPro" id="IPR050958">
    <property type="entry name" value="Cell_Adh-Cytoskel_Orgn"/>
</dbReference>
<evidence type="ECO:0000256" key="5">
    <source>
        <dbReference type="ARBA" id="ARBA00022737"/>
    </source>
</evidence>
<dbReference type="Gene3D" id="2.60.40.10">
    <property type="entry name" value="Immunoglobulins"/>
    <property type="match status" value="3"/>
</dbReference>
<keyword evidence="6" id="KW-1015">Disulfide bond</keyword>
<dbReference type="SMART" id="SM00408">
    <property type="entry name" value="IGc2"/>
    <property type="match status" value="3"/>
</dbReference>
<evidence type="ECO:0000256" key="7">
    <source>
        <dbReference type="ARBA" id="ARBA00023319"/>
    </source>
</evidence>
<evidence type="ECO:0000256" key="3">
    <source>
        <dbReference type="ARBA" id="ARBA00022490"/>
    </source>
</evidence>
<keyword evidence="3" id="KW-0963">Cytoplasm</keyword>
<dbReference type="InterPro" id="IPR036179">
    <property type="entry name" value="Ig-like_dom_sf"/>
</dbReference>
<comment type="similarity">
    <text evidence="2">Belongs to the protein kinase superfamily. CAMK Ser/Thr protein kinase family.</text>
</comment>
<protein>
    <submittedName>
        <fullName evidence="10">Ig-like domain-containing protein</fullName>
    </submittedName>
</protein>
<evidence type="ECO:0000256" key="2">
    <source>
        <dbReference type="ARBA" id="ARBA00006692"/>
    </source>
</evidence>
<evidence type="ECO:0000259" key="8">
    <source>
        <dbReference type="PROSITE" id="PS50835"/>
    </source>
</evidence>
<feature type="domain" description="Ig-like" evidence="8">
    <location>
        <begin position="289"/>
        <end position="377"/>
    </location>
</feature>
<evidence type="ECO:0000256" key="6">
    <source>
        <dbReference type="ARBA" id="ARBA00023157"/>
    </source>
</evidence>
<comment type="subcellular location">
    <subcellularLocation>
        <location evidence="1">Cytoplasm</location>
        <location evidence="1">Myofibril</location>
        <location evidence="1">Sarcomere</location>
    </subcellularLocation>
</comment>
<accession>A0A915LE66</accession>
<keyword evidence="5" id="KW-0677">Repeat</keyword>
<dbReference type="AlphaFoldDB" id="A0A915LE66"/>
<dbReference type="InterPro" id="IPR003598">
    <property type="entry name" value="Ig_sub2"/>
</dbReference>
<dbReference type="GO" id="GO:0005886">
    <property type="term" value="C:plasma membrane"/>
    <property type="evidence" value="ECO:0007669"/>
    <property type="project" value="TreeGrafter"/>
</dbReference>
<sequence length="382" mass="41648">MIKGEYENSVELAKDESMFAKTPAPQQKSVKQPAAFTKQLAPIKTEVGKPARFVVEFSGDQPIQVTWAKDGRPIASSFFGSENSSEHGEMKYDALPHILTTRVYGTDDMHLIVPNKMLIKNTQNNAVLEIGKTKTDHSGNYTVRIQNAAGLAESTANLIAGQKVDNSVLPAFQQVLSDLKGTQGHPARFDIRIAGKPQSVTWFKDGKQIIPDARCQLLVEQDTYTLLITEALPQDSGIYECIARNSKGEARCKGTLQIPLSKPTTGFMMKTAGAPVQKVQQKATKTEAPKFIKQLADQNVTLNDQVKLNVEFAGAPSPVVVWLFNGQLVPSTPEFAISNTPNSSVLTINKLLAKNVGKYTCKISNQSGQTETSATLKSGQKR</sequence>
<keyword evidence="4" id="KW-0732">Signal</keyword>
<dbReference type="PROSITE" id="PS50835">
    <property type="entry name" value="IG_LIKE"/>
    <property type="match status" value="3"/>
</dbReference>
<dbReference type="WBParaSite" id="nRc.2.0.1.t48136-RA">
    <property type="protein sequence ID" value="nRc.2.0.1.t48136-RA"/>
    <property type="gene ID" value="nRc.2.0.1.g48136"/>
</dbReference>
<dbReference type="GO" id="GO:0007156">
    <property type="term" value="P:homophilic cell adhesion via plasma membrane adhesion molecules"/>
    <property type="evidence" value="ECO:0007669"/>
    <property type="project" value="TreeGrafter"/>
</dbReference>
<name>A0A915LE66_ROMCU</name>
<dbReference type="InterPro" id="IPR013098">
    <property type="entry name" value="Ig_I-set"/>
</dbReference>
<dbReference type="OMA" id="DESMFAK"/>
<keyword evidence="9" id="KW-1185">Reference proteome</keyword>
<dbReference type="SMART" id="SM00409">
    <property type="entry name" value="IG"/>
    <property type="match status" value="3"/>
</dbReference>
<dbReference type="PANTHER" id="PTHR45080:SF8">
    <property type="entry name" value="IG-LIKE DOMAIN-CONTAINING PROTEIN"/>
    <property type="match status" value="1"/>
</dbReference>
<proteinExistence type="inferred from homology"/>
<dbReference type="PANTHER" id="PTHR45080">
    <property type="entry name" value="CONTACTIN 5"/>
    <property type="match status" value="1"/>
</dbReference>
<dbReference type="FunFam" id="2.60.40.10:FF:000425">
    <property type="entry name" value="Myosin light chain kinase"/>
    <property type="match status" value="1"/>
</dbReference>
<evidence type="ECO:0000256" key="1">
    <source>
        <dbReference type="ARBA" id="ARBA00004204"/>
    </source>
</evidence>
<reference evidence="10" key="1">
    <citation type="submission" date="2022-11" db="UniProtKB">
        <authorList>
            <consortium name="WormBaseParasite"/>
        </authorList>
    </citation>
    <scope>IDENTIFICATION</scope>
</reference>
<evidence type="ECO:0000313" key="9">
    <source>
        <dbReference type="Proteomes" id="UP000887565"/>
    </source>
</evidence>
<dbReference type="Pfam" id="PF07679">
    <property type="entry name" value="I-set"/>
    <property type="match status" value="4"/>
</dbReference>
<feature type="domain" description="Ig-like" evidence="8">
    <location>
        <begin position="170"/>
        <end position="257"/>
    </location>
</feature>
<dbReference type="FunFam" id="2.60.40.10:FF:000345">
    <property type="entry name" value="Muscle M-line assembly protein unc-89"/>
    <property type="match status" value="1"/>
</dbReference>
<evidence type="ECO:0000256" key="4">
    <source>
        <dbReference type="ARBA" id="ARBA00022729"/>
    </source>
</evidence>
<dbReference type="InterPro" id="IPR003599">
    <property type="entry name" value="Ig_sub"/>
</dbReference>
<dbReference type="SUPFAM" id="SSF48726">
    <property type="entry name" value="Immunoglobulin"/>
    <property type="match status" value="3"/>
</dbReference>
<feature type="domain" description="Ig-like" evidence="8">
    <location>
        <begin position="33"/>
        <end position="159"/>
    </location>
</feature>
<dbReference type="InterPro" id="IPR013783">
    <property type="entry name" value="Ig-like_fold"/>
</dbReference>
<organism evidence="9 10">
    <name type="scientific">Romanomermis culicivorax</name>
    <name type="common">Nematode worm</name>
    <dbReference type="NCBI Taxonomy" id="13658"/>
    <lineage>
        <taxon>Eukaryota</taxon>
        <taxon>Metazoa</taxon>
        <taxon>Ecdysozoa</taxon>
        <taxon>Nematoda</taxon>
        <taxon>Enoplea</taxon>
        <taxon>Dorylaimia</taxon>
        <taxon>Mermithida</taxon>
        <taxon>Mermithoidea</taxon>
        <taxon>Mermithidae</taxon>
        <taxon>Romanomermis</taxon>
    </lineage>
</organism>
<keyword evidence="7" id="KW-0393">Immunoglobulin domain</keyword>
<dbReference type="Proteomes" id="UP000887565">
    <property type="component" value="Unplaced"/>
</dbReference>
<evidence type="ECO:0000313" key="10">
    <source>
        <dbReference type="WBParaSite" id="nRc.2.0.1.t48136-RA"/>
    </source>
</evidence>
<dbReference type="InterPro" id="IPR007110">
    <property type="entry name" value="Ig-like_dom"/>
</dbReference>